<feature type="compositionally biased region" description="Basic and acidic residues" evidence="1">
    <location>
        <begin position="308"/>
        <end position="318"/>
    </location>
</feature>
<reference evidence="3" key="1">
    <citation type="submission" date="2025-08" db="UniProtKB">
        <authorList>
            <consortium name="RefSeq"/>
        </authorList>
    </citation>
    <scope>IDENTIFICATION</scope>
</reference>
<sequence length="360" mass="39965">MWVDSVQDTQRDKQRTSESRRHQSKSDLGKNPLSVHRRLLGFPGAKDFYWFRPRGPDHLCWARLCDVDHSAAAADCALAGETQSRWPRGGGSPAMAEAAEPMGVSQGAEVKTQRPAGKSLGALLRRGPRSVLKVSQLVLGAITAHKGLTLAALKRELGNAGYEVRRKSSRPGGETPGHEAKGTLLRVSGHDASGYFRVWKIPKPKRKLGRPQLEEAVRLQMRTPPRPRRPRRRRTRRKAAKNARKAWRACVRASARARARKVRPRARDVVSARAKEEARAKVVDKGRGLTTKVDARPRSGEQRPSSSKSKEEMHEPKKPVKRTSQKPTPVRSDRNCSGQGKTRTKASTKSEGPRSAAWNP</sequence>
<feature type="region of interest" description="Disordered" evidence="1">
    <location>
        <begin position="1"/>
        <end position="32"/>
    </location>
</feature>
<dbReference type="GeneID" id="110596327"/>
<proteinExistence type="predicted"/>
<dbReference type="OrthoDB" id="9451724at2759"/>
<protein>
    <submittedName>
        <fullName evidence="3">Testis-specific H1 histone</fullName>
    </submittedName>
</protein>
<keyword evidence="2" id="KW-1185">Reference proteome</keyword>
<name>A0A3Q0EAM5_CARSF</name>
<evidence type="ECO:0000256" key="1">
    <source>
        <dbReference type="SAM" id="MobiDB-lite"/>
    </source>
</evidence>
<dbReference type="RefSeq" id="XP_021571962.1">
    <property type="nucleotide sequence ID" value="XM_021716287.1"/>
</dbReference>
<feature type="region of interest" description="Disordered" evidence="1">
    <location>
        <begin position="208"/>
        <end position="360"/>
    </location>
</feature>
<evidence type="ECO:0000313" key="2">
    <source>
        <dbReference type="Proteomes" id="UP000189704"/>
    </source>
</evidence>
<feature type="region of interest" description="Disordered" evidence="1">
    <location>
        <begin position="162"/>
        <end position="186"/>
    </location>
</feature>
<feature type="compositionally biased region" description="Polar residues" evidence="1">
    <location>
        <begin position="335"/>
        <end position="350"/>
    </location>
</feature>
<feature type="compositionally biased region" description="Basic and acidic residues" evidence="1">
    <location>
        <begin position="265"/>
        <end position="301"/>
    </location>
</feature>
<feature type="compositionally biased region" description="Basic and acidic residues" evidence="1">
    <location>
        <begin position="9"/>
        <end position="28"/>
    </location>
</feature>
<dbReference type="Proteomes" id="UP000189704">
    <property type="component" value="Unplaced"/>
</dbReference>
<accession>A0A3Q0EAM5</accession>
<dbReference type="AlphaFoldDB" id="A0A3Q0EAM5"/>
<organism evidence="2 3">
    <name type="scientific">Carlito syrichta</name>
    <name type="common">Philippine tarsier</name>
    <name type="synonym">Tarsius syrichta</name>
    <dbReference type="NCBI Taxonomy" id="1868482"/>
    <lineage>
        <taxon>Eukaryota</taxon>
        <taxon>Metazoa</taxon>
        <taxon>Chordata</taxon>
        <taxon>Craniata</taxon>
        <taxon>Vertebrata</taxon>
        <taxon>Euteleostomi</taxon>
        <taxon>Mammalia</taxon>
        <taxon>Eutheria</taxon>
        <taxon>Euarchontoglires</taxon>
        <taxon>Primates</taxon>
        <taxon>Haplorrhini</taxon>
        <taxon>Tarsiiformes</taxon>
        <taxon>Tarsiidae</taxon>
        <taxon>Carlito</taxon>
    </lineage>
</organism>
<gene>
    <name evidence="3" type="primary">LOC110596327</name>
</gene>
<evidence type="ECO:0000313" key="3">
    <source>
        <dbReference type="RefSeq" id="XP_021571962.1"/>
    </source>
</evidence>
<feature type="compositionally biased region" description="Basic residues" evidence="1">
    <location>
        <begin position="255"/>
        <end position="264"/>
    </location>
</feature>
<dbReference type="KEGG" id="csyr:110596327"/>
<feature type="compositionally biased region" description="Basic residues" evidence="1">
    <location>
        <begin position="225"/>
        <end position="247"/>
    </location>
</feature>